<keyword evidence="12" id="KW-1185">Reference proteome</keyword>
<dbReference type="InterPro" id="IPR023298">
    <property type="entry name" value="ATPase_P-typ_TM_dom_sf"/>
</dbReference>
<evidence type="ECO:0000256" key="4">
    <source>
        <dbReference type="ARBA" id="ARBA00022692"/>
    </source>
</evidence>
<dbReference type="GO" id="GO:0005789">
    <property type="term" value="C:endoplasmic reticulum membrane"/>
    <property type="evidence" value="ECO:0007669"/>
    <property type="project" value="UniProtKB-SubCell"/>
</dbReference>
<feature type="domain" description="GPI inositol-deacylase PGAP1-like alpha/beta" evidence="11">
    <location>
        <begin position="64"/>
        <end position="259"/>
    </location>
</feature>
<dbReference type="AlphaFoldDB" id="A0A0K0DYR5"/>
<evidence type="ECO:0000256" key="7">
    <source>
        <dbReference type="ARBA" id="ARBA00022927"/>
    </source>
</evidence>
<feature type="transmembrane region" description="Helical" evidence="10">
    <location>
        <begin position="606"/>
        <end position="629"/>
    </location>
</feature>
<evidence type="ECO:0000256" key="6">
    <source>
        <dbReference type="ARBA" id="ARBA00022824"/>
    </source>
</evidence>
<dbReference type="Gene3D" id="3.40.50.1820">
    <property type="entry name" value="alpha/beta hydrolase"/>
    <property type="match status" value="1"/>
</dbReference>
<feature type="transmembrane region" description="Helical" evidence="10">
    <location>
        <begin position="584"/>
        <end position="600"/>
    </location>
</feature>
<dbReference type="GO" id="GO:0015031">
    <property type="term" value="P:protein transport"/>
    <property type="evidence" value="ECO:0007669"/>
    <property type="project" value="UniProtKB-KW"/>
</dbReference>
<comment type="subcellular location">
    <subcellularLocation>
        <location evidence="1">Endoplasmic reticulum membrane</location>
        <topology evidence="1">Multi-pass membrane protein</topology>
    </subcellularLocation>
</comment>
<evidence type="ECO:0000256" key="10">
    <source>
        <dbReference type="RuleBase" id="RU365011"/>
    </source>
</evidence>
<protein>
    <recommendedName>
        <fullName evidence="10">GPI inositol-deacylase</fullName>
        <ecNumber evidence="10">3.1.-.-</ecNumber>
    </recommendedName>
</protein>
<organism evidence="13">
    <name type="scientific">Strongyloides stercoralis</name>
    <name type="common">Threadworm</name>
    <dbReference type="NCBI Taxonomy" id="6248"/>
    <lineage>
        <taxon>Eukaryota</taxon>
        <taxon>Metazoa</taxon>
        <taxon>Ecdysozoa</taxon>
        <taxon>Nematoda</taxon>
        <taxon>Chromadorea</taxon>
        <taxon>Rhabditida</taxon>
        <taxon>Tylenchina</taxon>
        <taxon>Panagrolaimomorpha</taxon>
        <taxon>Strongyloidoidea</taxon>
        <taxon>Strongyloididae</taxon>
        <taxon>Strongyloides</taxon>
    </lineage>
</organism>
<comment type="function">
    <text evidence="10">Involved in inositol deacylation of GPI-anchored proteins which plays important roles in the quality control and ER-associated degradation of GPI-anchored proteins.</text>
</comment>
<feature type="transmembrane region" description="Helical" evidence="10">
    <location>
        <begin position="536"/>
        <end position="563"/>
    </location>
</feature>
<reference evidence="13" key="1">
    <citation type="submission" date="2015-08" db="UniProtKB">
        <authorList>
            <consortium name="WormBaseParasite"/>
        </authorList>
    </citation>
    <scope>IDENTIFICATION</scope>
</reference>
<dbReference type="Pfam" id="PF07819">
    <property type="entry name" value="PGAP1"/>
    <property type="match status" value="1"/>
</dbReference>
<dbReference type="GO" id="GO:0006505">
    <property type="term" value="P:GPI anchor metabolic process"/>
    <property type="evidence" value="ECO:0007669"/>
    <property type="project" value="TreeGrafter"/>
</dbReference>
<keyword evidence="3 10" id="KW-0813">Transport</keyword>
<dbReference type="InterPro" id="IPR029058">
    <property type="entry name" value="AB_hydrolase_fold"/>
</dbReference>
<dbReference type="GO" id="GO:0050185">
    <property type="term" value="F:phosphatidylinositol deacylase activity"/>
    <property type="evidence" value="ECO:0007669"/>
    <property type="project" value="TreeGrafter"/>
</dbReference>
<evidence type="ECO:0000256" key="1">
    <source>
        <dbReference type="ARBA" id="ARBA00004477"/>
    </source>
</evidence>
<feature type="transmembrane region" description="Helical" evidence="10">
    <location>
        <begin position="6"/>
        <end position="24"/>
    </location>
</feature>
<dbReference type="SUPFAM" id="SSF53474">
    <property type="entry name" value="alpha/beta-Hydrolases"/>
    <property type="match status" value="1"/>
</dbReference>
<proteinExistence type="inferred from homology"/>
<comment type="similarity">
    <text evidence="2 10">Belongs to the GPI inositol-deacylase family.</text>
</comment>
<dbReference type="PANTHER" id="PTHR15495:SF7">
    <property type="entry name" value="GPI INOSITOL-DEACYLASE"/>
    <property type="match status" value="1"/>
</dbReference>
<keyword evidence="7 10" id="KW-0653">Protein transport</keyword>
<accession>A0A0K0DYR5</accession>
<evidence type="ECO:0000256" key="9">
    <source>
        <dbReference type="ARBA" id="ARBA00023136"/>
    </source>
</evidence>
<evidence type="ECO:0000313" key="12">
    <source>
        <dbReference type="Proteomes" id="UP000035681"/>
    </source>
</evidence>
<keyword evidence="6 10" id="KW-0256">Endoplasmic reticulum</keyword>
<dbReference type="Proteomes" id="UP000035681">
    <property type="component" value="Unplaced"/>
</dbReference>
<dbReference type="WBParaSite" id="SSTP_0000238100.1">
    <property type="protein sequence ID" value="SSTP_0000238100.1"/>
    <property type="gene ID" value="SSTP_0000238100"/>
</dbReference>
<dbReference type="PANTHER" id="PTHR15495">
    <property type="entry name" value="NEGATIVE REGULATOR OF VESICLE FORMATION-RELATED"/>
    <property type="match status" value="1"/>
</dbReference>
<dbReference type="STRING" id="6248.A0A0K0DYR5"/>
<keyword evidence="4 10" id="KW-0812">Transmembrane</keyword>
<dbReference type="SUPFAM" id="SSF81665">
    <property type="entry name" value="Calcium ATPase, transmembrane domain M"/>
    <property type="match status" value="1"/>
</dbReference>
<evidence type="ECO:0000256" key="3">
    <source>
        <dbReference type="ARBA" id="ARBA00022448"/>
    </source>
</evidence>
<feature type="transmembrane region" description="Helical" evidence="10">
    <location>
        <begin position="669"/>
        <end position="688"/>
    </location>
</feature>
<evidence type="ECO:0000256" key="8">
    <source>
        <dbReference type="ARBA" id="ARBA00022989"/>
    </source>
</evidence>
<dbReference type="InterPro" id="IPR039529">
    <property type="entry name" value="PGAP1/BST1"/>
</dbReference>
<sequence length="719" mass="84431">MIFNIYKGYKLVVILLIILIIYDLKNNLQQLKHSCSMTSMWRYPKLYSLHKIENLKYNFYLYGEGNAGDAAMVRSIGSILQNKTERLNSSFQFNVFSAHFNEEFSIFDTKILKRQAKFLINSIIALEKLYKNKRTKKYVFMGHSMGGIVIKMALKESEWLRKNTAFILVMGTILKDYPIKITSDFINIYQKISFVKDVPVISMHGGFMDELIEESLTMDNNSLTFGLQGMDRVWSMADHKCLVWCNEAQRAISRLLFEYAIVSNEEVSITKFEYLVQRIFNSSTLYYKDIKKYELNNLYKQIDEELLNEGQYIFVIGKTDLKFPLIYIHKNKNDINLYPAKTYFYSHKMKYLFSLETIEINGNYYINKNTKIKVIKRKELKTLNLSILNKKFQFKEKSGSIKAFIIPFLSTEIIYKVSLISTNNSMSKIYFKEENQQAISMTNKLIFNFFDRNTKSDGILFIISNSDTFFDNFSEVEYELNYKIDFTLTILKIIKINISKIPFLLSFMATLFSLNTNMLLKILSLLIILYTVTSSIISTIILFLLGIIIIYCLSHFGDTLIIVSEILNINNIIIKIYKWMYKKVSCSLVITLFSLLSLFYQPVYLIYSLISLLISPNILLFFTSLILYLPTYFIFYQLPDFTFSYNGNRLYEWSIVIQLFSVYFSKKKTINISLWIFLLPYWLLVTLNNSIYTVWEYLIITQAIIISLMLLNVKKIKTS</sequence>
<feature type="transmembrane region" description="Helical" evidence="10">
    <location>
        <begin position="501"/>
        <end position="530"/>
    </location>
</feature>
<name>A0A0K0DYR5_STRER</name>
<keyword evidence="9 10" id="KW-0472">Membrane</keyword>
<evidence type="ECO:0000313" key="13">
    <source>
        <dbReference type="WBParaSite" id="SSTP_0000238100.1"/>
    </source>
</evidence>
<dbReference type="EC" id="3.1.-.-" evidence="10"/>
<evidence type="ECO:0000259" key="11">
    <source>
        <dbReference type="Pfam" id="PF07819"/>
    </source>
</evidence>
<dbReference type="WBParaSite" id="TCONS_00010903.p1">
    <property type="protein sequence ID" value="TCONS_00010903.p1"/>
    <property type="gene ID" value="XLOC_004700"/>
</dbReference>
<keyword evidence="5 10" id="KW-0378">Hydrolase</keyword>
<dbReference type="GO" id="GO:0006888">
    <property type="term" value="P:endoplasmic reticulum to Golgi vesicle-mediated transport"/>
    <property type="evidence" value="ECO:0007669"/>
    <property type="project" value="TreeGrafter"/>
</dbReference>
<evidence type="ECO:0000256" key="5">
    <source>
        <dbReference type="ARBA" id="ARBA00022801"/>
    </source>
</evidence>
<keyword evidence="8 10" id="KW-1133">Transmembrane helix</keyword>
<evidence type="ECO:0000256" key="2">
    <source>
        <dbReference type="ARBA" id="ARBA00006931"/>
    </source>
</evidence>
<feature type="transmembrane region" description="Helical" evidence="10">
    <location>
        <begin position="694"/>
        <end position="713"/>
    </location>
</feature>
<dbReference type="InterPro" id="IPR012908">
    <property type="entry name" value="PGAP1-ab_dom-like"/>
</dbReference>